<comment type="caution">
    <text evidence="2">The sequence shown here is derived from an EMBL/GenBank/DDBJ whole genome shotgun (WGS) entry which is preliminary data.</text>
</comment>
<evidence type="ECO:0000313" key="2">
    <source>
        <dbReference type="EMBL" id="KAF5183587.1"/>
    </source>
</evidence>
<dbReference type="AlphaFoldDB" id="A0A7J6VFQ2"/>
<feature type="compositionally biased region" description="Low complexity" evidence="1">
    <location>
        <begin position="11"/>
        <end position="25"/>
    </location>
</feature>
<feature type="compositionally biased region" description="Low complexity" evidence="1">
    <location>
        <begin position="165"/>
        <end position="181"/>
    </location>
</feature>
<proteinExistence type="predicted"/>
<protein>
    <recommendedName>
        <fullName evidence="4">RNase H type-1 domain-containing protein</fullName>
    </recommendedName>
</protein>
<name>A0A7J6VFQ2_THATH</name>
<feature type="compositionally biased region" description="Basic and acidic residues" evidence="1">
    <location>
        <begin position="1"/>
        <end position="10"/>
    </location>
</feature>
<dbReference type="InterPro" id="IPR052929">
    <property type="entry name" value="RNase_H-like_EbsB-rel"/>
</dbReference>
<dbReference type="Proteomes" id="UP000554482">
    <property type="component" value="Unassembled WGS sequence"/>
</dbReference>
<dbReference type="OrthoDB" id="1503216at2759"/>
<dbReference type="EMBL" id="JABWDY010033218">
    <property type="protein sequence ID" value="KAF5183587.1"/>
    <property type="molecule type" value="Genomic_DNA"/>
</dbReference>
<evidence type="ECO:0000256" key="1">
    <source>
        <dbReference type="SAM" id="MobiDB-lite"/>
    </source>
</evidence>
<keyword evidence="3" id="KW-1185">Reference proteome</keyword>
<evidence type="ECO:0000313" key="3">
    <source>
        <dbReference type="Proteomes" id="UP000554482"/>
    </source>
</evidence>
<accession>A0A7J6VFQ2</accession>
<organism evidence="2 3">
    <name type="scientific">Thalictrum thalictroides</name>
    <name type="common">Rue-anemone</name>
    <name type="synonym">Anemone thalictroides</name>
    <dbReference type="NCBI Taxonomy" id="46969"/>
    <lineage>
        <taxon>Eukaryota</taxon>
        <taxon>Viridiplantae</taxon>
        <taxon>Streptophyta</taxon>
        <taxon>Embryophyta</taxon>
        <taxon>Tracheophyta</taxon>
        <taxon>Spermatophyta</taxon>
        <taxon>Magnoliopsida</taxon>
        <taxon>Ranunculales</taxon>
        <taxon>Ranunculaceae</taxon>
        <taxon>Thalictroideae</taxon>
        <taxon>Thalictrum</taxon>
    </lineage>
</organism>
<feature type="region of interest" description="Disordered" evidence="1">
    <location>
        <begin position="1"/>
        <end position="25"/>
    </location>
</feature>
<sequence length="181" mass="19743">MEHSEGKALESRQSPQQLSSSSHSHLSSISSRMVTSKSVSWEPPPAGWIKINFDASFDVYSKSGVVAKDHESIILAESLAIELTIFLALNFNLVDIILEGDNQNVISNLSGVATMAYNVRSVLRCCKMRVSNLDLGRGWDGEWAGDEMFSMKPRPALLLVGQGTGQKQGKPGQETENCMQG</sequence>
<reference evidence="2 3" key="1">
    <citation type="submission" date="2020-06" db="EMBL/GenBank/DDBJ databases">
        <title>Transcriptomic and genomic resources for Thalictrum thalictroides and T. hernandezii: Facilitating candidate gene discovery in an emerging model plant lineage.</title>
        <authorList>
            <person name="Arias T."/>
            <person name="Riano-Pachon D.M."/>
            <person name="Di Stilio V.S."/>
        </authorList>
    </citation>
    <scope>NUCLEOTIDE SEQUENCE [LARGE SCALE GENOMIC DNA]</scope>
    <source>
        <strain evidence="3">cv. WT478/WT964</strain>
        <tissue evidence="2">Leaves</tissue>
    </source>
</reference>
<dbReference type="PANTHER" id="PTHR47074">
    <property type="entry name" value="BNAC02G40300D PROTEIN"/>
    <property type="match status" value="1"/>
</dbReference>
<dbReference type="PANTHER" id="PTHR47074:SF48">
    <property type="entry name" value="POLYNUCLEOTIDYL TRANSFERASE, RIBONUCLEASE H-LIKE SUPERFAMILY PROTEIN"/>
    <property type="match status" value="1"/>
</dbReference>
<feature type="region of interest" description="Disordered" evidence="1">
    <location>
        <begin position="162"/>
        <end position="181"/>
    </location>
</feature>
<gene>
    <name evidence="2" type="ORF">FRX31_026827</name>
</gene>
<evidence type="ECO:0008006" key="4">
    <source>
        <dbReference type="Google" id="ProtNLM"/>
    </source>
</evidence>